<dbReference type="Gene3D" id="3.30.540.10">
    <property type="entry name" value="Fructose-1,6-Bisphosphatase, subunit A, domain 1"/>
    <property type="match status" value="1"/>
</dbReference>
<keyword evidence="4 5" id="KW-0460">Magnesium</keyword>
<dbReference type="Proteomes" id="UP000767854">
    <property type="component" value="Unassembled WGS sequence"/>
</dbReference>
<organism evidence="6 7">
    <name type="scientific">Fusibacter tunisiensis</name>
    <dbReference type="NCBI Taxonomy" id="1008308"/>
    <lineage>
        <taxon>Bacteria</taxon>
        <taxon>Bacillati</taxon>
        <taxon>Bacillota</taxon>
        <taxon>Clostridia</taxon>
        <taxon>Eubacteriales</taxon>
        <taxon>Eubacteriales Family XII. Incertae Sedis</taxon>
        <taxon>Fusibacter</taxon>
    </lineage>
</organism>
<evidence type="ECO:0000256" key="3">
    <source>
        <dbReference type="ARBA" id="ARBA00022801"/>
    </source>
</evidence>
<protein>
    <recommendedName>
        <fullName evidence="5">3'(2'),5'-bisphosphate nucleotidase CysQ</fullName>
        <ecNumber evidence="5">3.1.3.7</ecNumber>
    </recommendedName>
    <alternativeName>
        <fullName evidence="5">3'(2'),5-bisphosphonucleoside 3'(2')-phosphohydrolase</fullName>
    </alternativeName>
    <alternativeName>
        <fullName evidence="5">3'-phosphoadenosine 5'-phosphate phosphatase</fullName>
        <shortName evidence="5">PAP phosphatase</shortName>
    </alternativeName>
</protein>
<dbReference type="EC" id="3.1.3.7" evidence="5"/>
<dbReference type="InterPro" id="IPR051090">
    <property type="entry name" value="Inositol_monoP_superfamily"/>
</dbReference>
<dbReference type="PROSITE" id="PS00629">
    <property type="entry name" value="IMP_1"/>
    <property type="match status" value="1"/>
</dbReference>
<evidence type="ECO:0000256" key="5">
    <source>
        <dbReference type="HAMAP-Rule" id="MF_02095"/>
    </source>
</evidence>
<dbReference type="HAMAP" id="MF_02095">
    <property type="entry name" value="CysQ"/>
    <property type="match status" value="1"/>
</dbReference>
<feature type="binding site" evidence="5">
    <location>
        <position position="84"/>
    </location>
    <ligand>
        <name>Mg(2+)</name>
        <dbReference type="ChEBI" id="CHEBI:18420"/>
        <label>1</label>
    </ligand>
</feature>
<feature type="binding site" evidence="5">
    <location>
        <position position="66"/>
    </location>
    <ligand>
        <name>substrate</name>
    </ligand>
</feature>
<dbReference type="EMBL" id="JAFBDT010000014">
    <property type="protein sequence ID" value="MBM7562257.1"/>
    <property type="molecule type" value="Genomic_DNA"/>
</dbReference>
<keyword evidence="5" id="KW-1003">Cell membrane</keyword>
<feature type="binding site" evidence="5">
    <location>
        <position position="66"/>
    </location>
    <ligand>
        <name>Mg(2+)</name>
        <dbReference type="ChEBI" id="CHEBI:18420"/>
        <label>1</label>
    </ligand>
</feature>
<keyword evidence="5" id="KW-0472">Membrane</keyword>
<evidence type="ECO:0000313" key="6">
    <source>
        <dbReference type="EMBL" id="MBM7562257.1"/>
    </source>
</evidence>
<feature type="binding site" evidence="5">
    <location>
        <position position="84"/>
    </location>
    <ligand>
        <name>Mg(2+)</name>
        <dbReference type="ChEBI" id="CHEBI:18420"/>
        <label>2</label>
    </ligand>
</feature>
<dbReference type="InterPro" id="IPR000760">
    <property type="entry name" value="Inositol_monophosphatase-like"/>
</dbReference>
<keyword evidence="3 5" id="KW-0378">Hydrolase</keyword>
<feature type="binding site" evidence="5">
    <location>
        <position position="87"/>
    </location>
    <ligand>
        <name>Mg(2+)</name>
        <dbReference type="ChEBI" id="CHEBI:18420"/>
        <label>2</label>
    </ligand>
</feature>
<evidence type="ECO:0000256" key="4">
    <source>
        <dbReference type="ARBA" id="ARBA00022842"/>
    </source>
</evidence>
<dbReference type="SUPFAM" id="SSF56655">
    <property type="entry name" value="Carbohydrate phosphatase"/>
    <property type="match status" value="1"/>
</dbReference>
<evidence type="ECO:0000256" key="1">
    <source>
        <dbReference type="ARBA" id="ARBA00001946"/>
    </source>
</evidence>
<keyword evidence="2 5" id="KW-0479">Metal-binding</keyword>
<dbReference type="CDD" id="cd01638">
    <property type="entry name" value="CysQ"/>
    <property type="match status" value="1"/>
</dbReference>
<evidence type="ECO:0000313" key="7">
    <source>
        <dbReference type="Proteomes" id="UP000767854"/>
    </source>
</evidence>
<accession>A0ABS2MSC3</accession>
<dbReference type="Pfam" id="PF00459">
    <property type="entry name" value="Inositol_P"/>
    <property type="match status" value="1"/>
</dbReference>
<feature type="binding site" evidence="5">
    <location>
        <position position="86"/>
    </location>
    <ligand>
        <name>Mg(2+)</name>
        <dbReference type="ChEBI" id="CHEBI:18420"/>
        <label>1</label>
    </ligand>
</feature>
<comment type="catalytic activity">
    <reaction evidence="5">
        <text>adenosine 3',5'-bisphosphate + H2O = AMP + phosphate</text>
        <dbReference type="Rhea" id="RHEA:10040"/>
        <dbReference type="ChEBI" id="CHEBI:15377"/>
        <dbReference type="ChEBI" id="CHEBI:43474"/>
        <dbReference type="ChEBI" id="CHEBI:58343"/>
        <dbReference type="ChEBI" id="CHEBI:456215"/>
        <dbReference type="EC" id="3.1.3.7"/>
    </reaction>
</comment>
<feature type="binding site" evidence="5">
    <location>
        <begin position="86"/>
        <end position="89"/>
    </location>
    <ligand>
        <name>substrate</name>
    </ligand>
</feature>
<proteinExistence type="inferred from homology"/>
<keyword evidence="7" id="KW-1185">Reference proteome</keyword>
<dbReference type="PANTHER" id="PTHR43200:SF6">
    <property type="entry name" value="3'(2'),5'-BISPHOSPHATE NUCLEOTIDASE"/>
    <property type="match status" value="1"/>
</dbReference>
<comment type="cofactor">
    <cofactor evidence="1 5">
        <name>Mg(2+)</name>
        <dbReference type="ChEBI" id="CHEBI:18420"/>
    </cofactor>
</comment>
<comment type="subcellular location">
    <subcellularLocation>
        <location evidence="5">Cell membrane</location>
        <topology evidence="5">Peripheral membrane protein</topology>
        <orientation evidence="5">Cytoplasmic side</orientation>
    </subcellularLocation>
</comment>
<dbReference type="RefSeq" id="WP_204664491.1">
    <property type="nucleotide sequence ID" value="NZ_JAFBDT010000014.1"/>
</dbReference>
<sequence length="265" mass="29907">MYEKELNCAIEAAETAGREIMKIYMASFEVSYKSDESPVTSADIGANHIILEKLQASFPKDGILSEESEDDESRFTQKRFWVVDPLDGTKEFIKKNGEFSINIGLVDGGEVVVGVIYIPDWDLLYYASKGKGAYKKSLKDNSIESIQVSKRLKPYRLLISRSHPSQKTQLFLAENAEMIASVTEMGSSIKGCLIADGTYDVYYNFGLSMKWDTCAMECIVSESGGILRKLNDAPIDYLEDNKLNRGFYIVNNWNNRVDLTKIFEM</sequence>
<gene>
    <name evidence="5" type="primary">cysQ</name>
    <name evidence="6" type="ORF">JOC49_001800</name>
</gene>
<name>A0ABS2MSC3_9FIRM</name>
<comment type="similarity">
    <text evidence="5">Belongs to the inositol monophosphatase superfamily. CysQ family.</text>
</comment>
<feature type="binding site" evidence="5">
    <location>
        <position position="212"/>
    </location>
    <ligand>
        <name>substrate</name>
    </ligand>
</feature>
<dbReference type="Gene3D" id="3.40.190.80">
    <property type="match status" value="1"/>
</dbReference>
<dbReference type="GO" id="GO:0008441">
    <property type="term" value="F:3'(2'),5'-bisphosphate nucleotidase activity"/>
    <property type="evidence" value="ECO:0007669"/>
    <property type="project" value="UniProtKB-EC"/>
</dbReference>
<dbReference type="InterPro" id="IPR020583">
    <property type="entry name" value="Inositol_monoP_metal-BS"/>
</dbReference>
<dbReference type="InterPro" id="IPR006240">
    <property type="entry name" value="CysQ"/>
</dbReference>
<evidence type="ECO:0000256" key="2">
    <source>
        <dbReference type="ARBA" id="ARBA00022723"/>
    </source>
</evidence>
<reference evidence="6 7" key="1">
    <citation type="submission" date="2021-01" db="EMBL/GenBank/DDBJ databases">
        <title>Genomic Encyclopedia of Type Strains, Phase IV (KMG-IV): sequencing the most valuable type-strain genomes for metagenomic binning, comparative biology and taxonomic classification.</title>
        <authorList>
            <person name="Goeker M."/>
        </authorList>
    </citation>
    <scope>NUCLEOTIDE SEQUENCE [LARGE SCALE GENOMIC DNA]</scope>
    <source>
        <strain evidence="6 7">DSM 24436</strain>
    </source>
</reference>
<dbReference type="PRINTS" id="PR00377">
    <property type="entry name" value="IMPHPHTASES"/>
</dbReference>
<comment type="caution">
    <text evidence="6">The sequence shown here is derived from an EMBL/GenBank/DDBJ whole genome shotgun (WGS) entry which is preliminary data.</text>
</comment>
<comment type="function">
    <text evidence="5">Converts adenosine-3',5'-bisphosphate (PAP) to AMP.</text>
</comment>
<feature type="binding site" evidence="5">
    <location>
        <position position="212"/>
    </location>
    <ligand>
        <name>Mg(2+)</name>
        <dbReference type="ChEBI" id="CHEBI:18420"/>
        <label>2</label>
    </ligand>
</feature>
<dbReference type="PANTHER" id="PTHR43200">
    <property type="entry name" value="PHOSPHATASE"/>
    <property type="match status" value="1"/>
</dbReference>
<dbReference type="NCBIfam" id="TIGR01331">
    <property type="entry name" value="bisphos_cysQ"/>
    <property type="match status" value="1"/>
</dbReference>